<evidence type="ECO:0000256" key="5">
    <source>
        <dbReference type="ARBA" id="ARBA00023136"/>
    </source>
</evidence>
<evidence type="ECO:0000256" key="4">
    <source>
        <dbReference type="ARBA" id="ARBA00022989"/>
    </source>
</evidence>
<comment type="function">
    <text evidence="6">Gustatory receptor which mediates acceptance or avoidance behavior, depending on its substrates.</text>
</comment>
<protein>
    <recommendedName>
        <fullName evidence="6">Gustatory receptor</fullName>
    </recommendedName>
</protein>
<keyword evidence="4 6" id="KW-1133">Transmembrane helix</keyword>
<comment type="similarity">
    <text evidence="6">Belongs to the insect chemoreceptor superfamily. Gustatory receptor (GR) family.</text>
</comment>
<evidence type="ECO:0000256" key="3">
    <source>
        <dbReference type="ARBA" id="ARBA00022692"/>
    </source>
</evidence>
<evidence type="ECO:0000313" key="8">
    <source>
        <dbReference type="Proteomes" id="UP000786811"/>
    </source>
</evidence>
<feature type="transmembrane region" description="Helical" evidence="6">
    <location>
        <begin position="82"/>
        <end position="105"/>
    </location>
</feature>
<evidence type="ECO:0000313" key="7">
    <source>
        <dbReference type="EMBL" id="CAG5082757.1"/>
    </source>
</evidence>
<dbReference type="EMBL" id="CAJNRD030001118">
    <property type="protein sequence ID" value="CAG5082757.1"/>
    <property type="molecule type" value="Genomic_DNA"/>
</dbReference>
<dbReference type="OrthoDB" id="6366728at2759"/>
<feature type="transmembrane region" description="Helical" evidence="6">
    <location>
        <begin position="294"/>
        <end position="314"/>
    </location>
</feature>
<keyword evidence="6 7" id="KW-0675">Receptor</keyword>
<feature type="transmembrane region" description="Helical" evidence="6">
    <location>
        <begin position="146"/>
        <end position="165"/>
    </location>
</feature>
<evidence type="ECO:0000256" key="6">
    <source>
        <dbReference type="RuleBase" id="RU363108"/>
    </source>
</evidence>
<keyword evidence="6" id="KW-0807">Transducer</keyword>
<dbReference type="GO" id="GO:0007165">
    <property type="term" value="P:signal transduction"/>
    <property type="evidence" value="ECO:0007669"/>
    <property type="project" value="UniProtKB-KW"/>
</dbReference>
<comment type="subcellular location">
    <subcellularLocation>
        <location evidence="1 6">Cell membrane</location>
        <topology evidence="1 6">Multi-pass membrane protein</topology>
    </subcellularLocation>
</comment>
<dbReference type="GO" id="GO:0005886">
    <property type="term" value="C:plasma membrane"/>
    <property type="evidence" value="ECO:0007669"/>
    <property type="project" value="UniProtKB-SubCell"/>
</dbReference>
<reference evidence="7" key="1">
    <citation type="submission" date="2021-04" db="EMBL/GenBank/DDBJ databases">
        <authorList>
            <person name="Chebbi M.A.C M."/>
        </authorList>
    </citation>
    <scope>NUCLEOTIDE SEQUENCE</scope>
</reference>
<dbReference type="GO" id="GO:0050909">
    <property type="term" value="P:sensory perception of taste"/>
    <property type="evidence" value="ECO:0007669"/>
    <property type="project" value="InterPro"/>
</dbReference>
<feature type="transmembrane region" description="Helical" evidence="6">
    <location>
        <begin position="171"/>
        <end position="194"/>
    </location>
</feature>
<keyword evidence="3 6" id="KW-0812">Transmembrane</keyword>
<keyword evidence="2 6" id="KW-1003">Cell membrane</keyword>
<comment type="caution">
    <text evidence="7">The sequence shown here is derived from an EMBL/GenBank/DDBJ whole genome shotgun (WGS) entry which is preliminary data.</text>
</comment>
<keyword evidence="8" id="KW-1185">Reference proteome</keyword>
<organism evidence="7 8">
    <name type="scientific">Cotesia congregata</name>
    <name type="common">Parasitoid wasp</name>
    <name type="synonym">Apanteles congregatus</name>
    <dbReference type="NCBI Taxonomy" id="51543"/>
    <lineage>
        <taxon>Eukaryota</taxon>
        <taxon>Metazoa</taxon>
        <taxon>Ecdysozoa</taxon>
        <taxon>Arthropoda</taxon>
        <taxon>Hexapoda</taxon>
        <taxon>Insecta</taxon>
        <taxon>Pterygota</taxon>
        <taxon>Neoptera</taxon>
        <taxon>Endopterygota</taxon>
        <taxon>Hymenoptera</taxon>
        <taxon>Apocrita</taxon>
        <taxon>Ichneumonoidea</taxon>
        <taxon>Braconidae</taxon>
        <taxon>Microgastrinae</taxon>
        <taxon>Cotesia</taxon>
    </lineage>
</organism>
<dbReference type="Pfam" id="PF08395">
    <property type="entry name" value="7tm_7"/>
    <property type="match status" value="1"/>
</dbReference>
<dbReference type="AlphaFoldDB" id="A0A8J2H9Y1"/>
<evidence type="ECO:0000256" key="2">
    <source>
        <dbReference type="ARBA" id="ARBA00022475"/>
    </source>
</evidence>
<evidence type="ECO:0000256" key="1">
    <source>
        <dbReference type="ARBA" id="ARBA00004651"/>
    </source>
</evidence>
<feature type="transmembrane region" description="Helical" evidence="6">
    <location>
        <begin position="252"/>
        <end position="274"/>
    </location>
</feature>
<dbReference type="Proteomes" id="UP000786811">
    <property type="component" value="Unassembled WGS sequence"/>
</dbReference>
<accession>A0A8J2H9Y1</accession>
<feature type="transmembrane region" description="Helical" evidence="6">
    <location>
        <begin position="53"/>
        <end position="70"/>
    </location>
</feature>
<dbReference type="InterPro" id="IPR013604">
    <property type="entry name" value="7TM_chemorcpt"/>
</dbReference>
<sequence length="390" mass="44755">MDARFNRFLLNCYIIIFKICGLASWKVNIVKIFDPNSNINNSVYSNATYNYKYFINIILIFMTITYIIVIRTLKLWTVNTGLIVSSIVDKCLVFFGSINVIIIWLMNISRERTIANIVNEISIIDNVLKKIKHYEVMNNYSMNSMLLFKFIIIILNLCCSFFINTSITTPLWVASTTVNSMVLMQYALVLNATYHRFKSMNTMITKLGNLNTEIGVNTLFTVKHHLDESITSDIVNANHVNMKLCAVCSELADFYAIPTLLATIIYVASAIFFLHFPLTQLTFTNQMNFSVASYLHSFGTLKILITFALLTTYATKIKREFEKMGYYLHLLLDQNAVDRKTEEALVEFSRELLHRNVKFTTYGIMSIDNSLLQVILGSIVTYLSILIKTN</sequence>
<name>A0A8J2H9Y1_COTCN</name>
<proteinExistence type="inferred from homology"/>
<keyword evidence="5 6" id="KW-0472">Membrane</keyword>
<feature type="transmembrane region" description="Helical" evidence="6">
    <location>
        <begin position="370"/>
        <end position="387"/>
    </location>
</feature>
<gene>
    <name evidence="7" type="ORF">HICCMSTLAB_LOCUS3645</name>
</gene>